<evidence type="ECO:0000256" key="8">
    <source>
        <dbReference type="SAM" id="MobiDB-lite"/>
    </source>
</evidence>
<keyword evidence="4 9" id="KW-0812">Transmembrane</keyword>
<dbReference type="InterPro" id="IPR003663">
    <property type="entry name" value="Sugar/inositol_transpt"/>
</dbReference>
<evidence type="ECO:0000313" key="12">
    <source>
        <dbReference type="Proteomes" id="UP000326924"/>
    </source>
</evidence>
<comment type="subcellular location">
    <subcellularLocation>
        <location evidence="1">Membrane</location>
        <topology evidence="1">Multi-pass membrane protein</topology>
    </subcellularLocation>
</comment>
<evidence type="ECO:0000256" key="1">
    <source>
        <dbReference type="ARBA" id="ARBA00004141"/>
    </source>
</evidence>
<dbReference type="Pfam" id="PF00083">
    <property type="entry name" value="Sugar_tr"/>
    <property type="match status" value="1"/>
</dbReference>
<feature type="transmembrane region" description="Helical" evidence="9">
    <location>
        <begin position="57"/>
        <end position="78"/>
    </location>
</feature>
<evidence type="ECO:0000256" key="7">
    <source>
        <dbReference type="RuleBase" id="RU003346"/>
    </source>
</evidence>
<sequence>MAIRTWGNARGAALRVMVSIASSSAFLLFGYDQGVFAGLIGGSAFKDTFNNPDTTTIGTVTAIYEIGCFLGAILTFYIGDKLGRKKAIWLGLLIMLVGTVLQTTAYGLAHMIVGRVVTGIGNGINTSTVPMYQAETTKARSRGRMISIEGWFITIGITISYWITYGTSFSHDAAIQWRTPIALQIAFGLVTAFMLFGLPESPRYLMAKDRREEALEVLALLEGADQQSEAVQSQFRSIQSALEFSRSAANGSAITWRDYFRGGKQQTFRRLALGYCIQMMQQLTGINAVIFYSAYLLENVLQLPRELSLIVGGCTGLTFFVFTFIPIIFIDKWGRRKPLMLGAAGQSIAMAVIAVCVKLSVQDGNKAAGTAGVIFVMVYIATYSGFAWVATPWLYPTEINELRFRNQGAALATSANWLWNFAVVKITPVGAQNLGWKFFLIFMVFNAAFVPIIYFLYPETAGKSLEQLETLFHHTTHAWKLTEKGTHGDDIDLPMGVESMSSDEEDGTKKRASHASISEANEKL</sequence>
<keyword evidence="5 9" id="KW-1133">Transmembrane helix</keyword>
<dbReference type="OrthoDB" id="6612291at2759"/>
<dbReference type="EMBL" id="VXIS01000361">
    <property type="protein sequence ID" value="KAA8894153.1"/>
    <property type="molecule type" value="Genomic_DNA"/>
</dbReference>
<dbReference type="InterPro" id="IPR005828">
    <property type="entry name" value="MFS_sugar_transport-like"/>
</dbReference>
<accession>A0A5J5EGG8</accession>
<name>A0A5J5EGG8_9PEZI</name>
<feature type="transmembrane region" description="Helical" evidence="9">
    <location>
        <begin position="87"/>
        <end position="106"/>
    </location>
</feature>
<feature type="compositionally biased region" description="Polar residues" evidence="8">
    <location>
        <begin position="515"/>
        <end position="524"/>
    </location>
</feature>
<evidence type="ECO:0000256" key="4">
    <source>
        <dbReference type="ARBA" id="ARBA00022692"/>
    </source>
</evidence>
<dbReference type="PANTHER" id="PTHR48022">
    <property type="entry name" value="PLASTIDIC GLUCOSE TRANSPORTER 4"/>
    <property type="match status" value="1"/>
</dbReference>
<comment type="similarity">
    <text evidence="2 7">Belongs to the major facilitator superfamily. Sugar transporter (TC 2.A.1.1) family.</text>
</comment>
<evidence type="ECO:0000256" key="9">
    <source>
        <dbReference type="SAM" id="Phobius"/>
    </source>
</evidence>
<dbReference type="PROSITE" id="PS50850">
    <property type="entry name" value="MFS"/>
    <property type="match status" value="1"/>
</dbReference>
<organism evidence="11 12">
    <name type="scientific">Sphaerosporella brunnea</name>
    <dbReference type="NCBI Taxonomy" id="1250544"/>
    <lineage>
        <taxon>Eukaryota</taxon>
        <taxon>Fungi</taxon>
        <taxon>Dikarya</taxon>
        <taxon>Ascomycota</taxon>
        <taxon>Pezizomycotina</taxon>
        <taxon>Pezizomycetes</taxon>
        <taxon>Pezizales</taxon>
        <taxon>Pyronemataceae</taxon>
        <taxon>Sphaerosporella</taxon>
    </lineage>
</organism>
<evidence type="ECO:0000256" key="5">
    <source>
        <dbReference type="ARBA" id="ARBA00022989"/>
    </source>
</evidence>
<feature type="transmembrane region" description="Helical" evidence="9">
    <location>
        <begin position="341"/>
        <end position="361"/>
    </location>
</feature>
<proteinExistence type="inferred from homology"/>
<gene>
    <name evidence="11" type="ORF">FN846DRAFT_913212</name>
</gene>
<dbReference type="SUPFAM" id="SSF103473">
    <property type="entry name" value="MFS general substrate transporter"/>
    <property type="match status" value="1"/>
</dbReference>
<feature type="transmembrane region" description="Helical" evidence="9">
    <location>
        <begin position="307"/>
        <end position="329"/>
    </location>
</feature>
<evidence type="ECO:0000259" key="10">
    <source>
        <dbReference type="PROSITE" id="PS50850"/>
    </source>
</evidence>
<comment type="caution">
    <text evidence="11">The sequence shown here is derived from an EMBL/GenBank/DDBJ whole genome shotgun (WGS) entry which is preliminary data.</text>
</comment>
<protein>
    <submittedName>
        <fullName evidence="11">General substrate transporter</fullName>
    </submittedName>
</protein>
<dbReference type="InterPro" id="IPR050360">
    <property type="entry name" value="MFS_Sugar_Transporters"/>
</dbReference>
<dbReference type="Proteomes" id="UP000326924">
    <property type="component" value="Unassembled WGS sequence"/>
</dbReference>
<dbReference type="InParanoid" id="A0A5J5EGG8"/>
<feature type="domain" description="Major facilitator superfamily (MFS) profile" evidence="10">
    <location>
        <begin position="18"/>
        <end position="461"/>
    </location>
</feature>
<dbReference type="AlphaFoldDB" id="A0A5J5EGG8"/>
<evidence type="ECO:0000256" key="2">
    <source>
        <dbReference type="ARBA" id="ARBA00010992"/>
    </source>
</evidence>
<feature type="transmembrane region" description="Helical" evidence="9">
    <location>
        <begin position="146"/>
        <end position="165"/>
    </location>
</feature>
<dbReference type="InterPro" id="IPR036259">
    <property type="entry name" value="MFS_trans_sf"/>
</dbReference>
<evidence type="ECO:0000256" key="6">
    <source>
        <dbReference type="ARBA" id="ARBA00023136"/>
    </source>
</evidence>
<feature type="region of interest" description="Disordered" evidence="8">
    <location>
        <begin position="495"/>
        <end position="524"/>
    </location>
</feature>
<feature type="transmembrane region" description="Helical" evidence="9">
    <location>
        <begin position="438"/>
        <end position="457"/>
    </location>
</feature>
<evidence type="ECO:0000313" key="11">
    <source>
        <dbReference type="EMBL" id="KAA8894153.1"/>
    </source>
</evidence>
<feature type="transmembrane region" description="Helical" evidence="9">
    <location>
        <begin position="112"/>
        <end position="134"/>
    </location>
</feature>
<dbReference type="GO" id="GO:0016020">
    <property type="term" value="C:membrane"/>
    <property type="evidence" value="ECO:0007669"/>
    <property type="project" value="UniProtKB-SubCell"/>
</dbReference>
<dbReference type="Gene3D" id="1.20.1250.20">
    <property type="entry name" value="MFS general substrate transporter like domains"/>
    <property type="match status" value="1"/>
</dbReference>
<dbReference type="PRINTS" id="PR00171">
    <property type="entry name" value="SUGRTRNSPORT"/>
</dbReference>
<feature type="transmembrane region" description="Helical" evidence="9">
    <location>
        <begin position="12"/>
        <end position="31"/>
    </location>
</feature>
<dbReference type="PANTHER" id="PTHR48022:SF28">
    <property type="entry name" value="MAJOR FACILITATOR SUPERFAMILY (MFS) PROFILE DOMAIN-CONTAINING PROTEIN-RELATED"/>
    <property type="match status" value="1"/>
</dbReference>
<feature type="transmembrane region" description="Helical" evidence="9">
    <location>
        <begin position="177"/>
        <end position="198"/>
    </location>
</feature>
<reference evidence="11 12" key="1">
    <citation type="submission" date="2019-09" db="EMBL/GenBank/DDBJ databases">
        <title>Draft genome of the ectomycorrhizal ascomycete Sphaerosporella brunnea.</title>
        <authorList>
            <consortium name="DOE Joint Genome Institute"/>
            <person name="Benucci G.M."/>
            <person name="Marozzi G."/>
            <person name="Antonielli L."/>
            <person name="Sanchez S."/>
            <person name="Marco P."/>
            <person name="Wang X."/>
            <person name="Falini L.B."/>
            <person name="Barry K."/>
            <person name="Haridas S."/>
            <person name="Lipzen A."/>
            <person name="Labutti K."/>
            <person name="Grigoriev I.V."/>
            <person name="Murat C."/>
            <person name="Martin F."/>
            <person name="Albertini E."/>
            <person name="Donnini D."/>
            <person name="Bonito G."/>
        </authorList>
    </citation>
    <scope>NUCLEOTIDE SEQUENCE [LARGE SCALE GENOMIC DNA]</scope>
    <source>
        <strain evidence="11 12">Sb_GMNB300</strain>
    </source>
</reference>
<keyword evidence="12" id="KW-1185">Reference proteome</keyword>
<dbReference type="PROSITE" id="PS00217">
    <property type="entry name" value="SUGAR_TRANSPORT_2"/>
    <property type="match status" value="1"/>
</dbReference>
<keyword evidence="3 7" id="KW-0813">Transport</keyword>
<evidence type="ECO:0000256" key="3">
    <source>
        <dbReference type="ARBA" id="ARBA00022448"/>
    </source>
</evidence>
<dbReference type="NCBIfam" id="TIGR00879">
    <property type="entry name" value="SP"/>
    <property type="match status" value="1"/>
</dbReference>
<dbReference type="InterPro" id="IPR005829">
    <property type="entry name" value="Sugar_transporter_CS"/>
</dbReference>
<feature type="transmembrane region" description="Helical" evidence="9">
    <location>
        <begin position="373"/>
        <end position="395"/>
    </location>
</feature>
<dbReference type="InterPro" id="IPR020846">
    <property type="entry name" value="MFS_dom"/>
</dbReference>
<dbReference type="FunFam" id="1.20.1250.20:FF:000061">
    <property type="entry name" value="MFS sugar transporter"/>
    <property type="match status" value="1"/>
</dbReference>
<keyword evidence="6 9" id="KW-0472">Membrane</keyword>
<dbReference type="GO" id="GO:0005351">
    <property type="term" value="F:carbohydrate:proton symporter activity"/>
    <property type="evidence" value="ECO:0007669"/>
    <property type="project" value="TreeGrafter"/>
</dbReference>